<protein>
    <recommendedName>
        <fullName evidence="13">Magnesium transporter</fullName>
    </recommendedName>
</protein>
<sequence>MLLELLDHPQDIRRITIMGRVCSIQREDGSIECSIPLDKKNAEDEEQEIEMLLESYLQRCDSCHGQAEKLLDSAREMEDSIALNLSSRRLEVNRLELLLQVATFCSALGALVAGIFGMNLKSYLEEHVLAFWFTAAGIIFGGIGLFISMLTYLKMRRIL</sequence>
<evidence type="ECO:0008006" key="13">
    <source>
        <dbReference type="Google" id="ProtNLM"/>
    </source>
</evidence>
<feature type="transmembrane region" description="Helical" evidence="10">
    <location>
        <begin position="129"/>
        <end position="153"/>
    </location>
</feature>
<evidence type="ECO:0000256" key="3">
    <source>
        <dbReference type="ARBA" id="ARBA00022448"/>
    </source>
</evidence>
<keyword evidence="4 10" id="KW-0812">Transmembrane</keyword>
<gene>
    <name evidence="11" type="ORF">CSSPTR1EN2_LOCUS15805</name>
</gene>
<keyword evidence="9 10" id="KW-0472">Membrane</keyword>
<reference evidence="11" key="1">
    <citation type="submission" date="2024-02" db="EMBL/GenBank/DDBJ databases">
        <authorList>
            <consortium name="ELIXIR-Norway"/>
            <consortium name="Elixir Norway"/>
        </authorList>
    </citation>
    <scope>NUCLEOTIDE SEQUENCE</scope>
</reference>
<evidence type="ECO:0000256" key="5">
    <source>
        <dbReference type="ARBA" id="ARBA00022842"/>
    </source>
</evidence>
<evidence type="ECO:0000256" key="7">
    <source>
        <dbReference type="ARBA" id="ARBA00022989"/>
    </source>
</evidence>
<dbReference type="PANTHER" id="PTHR13890">
    <property type="entry name" value="RNA SPLICING PROTEIN MRS2, MITOCHONDRIAL"/>
    <property type="match status" value="1"/>
</dbReference>
<dbReference type="InterPro" id="IPR039204">
    <property type="entry name" value="MRS2-like"/>
</dbReference>
<dbReference type="EMBL" id="OZ019895">
    <property type="protein sequence ID" value="CAK9221136.1"/>
    <property type="molecule type" value="Genomic_DNA"/>
</dbReference>
<keyword evidence="3" id="KW-0813">Transport</keyword>
<comment type="subcellular location">
    <subcellularLocation>
        <location evidence="1">Membrane</location>
        <topology evidence="1">Multi-pass membrane protein</topology>
    </subcellularLocation>
</comment>
<comment type="similarity">
    <text evidence="2">Belongs to the CorA metal ion transporter (MIT) (TC 1.A.35.5) family.</text>
</comment>
<keyword evidence="8" id="KW-0406">Ion transport</keyword>
<keyword evidence="5" id="KW-0460">Magnesium</keyword>
<keyword evidence="7 10" id="KW-1133">Transmembrane helix</keyword>
<feature type="transmembrane region" description="Helical" evidence="10">
    <location>
        <begin position="97"/>
        <end position="117"/>
    </location>
</feature>
<evidence type="ECO:0000256" key="1">
    <source>
        <dbReference type="ARBA" id="ARBA00004141"/>
    </source>
</evidence>
<proteinExistence type="inferred from homology"/>
<keyword evidence="6" id="KW-0809">Transit peptide</keyword>
<keyword evidence="12" id="KW-1185">Reference proteome</keyword>
<dbReference type="Pfam" id="PF22099">
    <property type="entry name" value="MRS2-like"/>
    <property type="match status" value="1"/>
</dbReference>
<evidence type="ECO:0000313" key="12">
    <source>
        <dbReference type="Proteomes" id="UP001497512"/>
    </source>
</evidence>
<name>A0ABP0UH41_9BRYO</name>
<dbReference type="PANTHER" id="PTHR13890:SF0">
    <property type="entry name" value="MAGNESIUM TRANSPORTER MRS2 HOMOLOG, MITOCHONDRIAL"/>
    <property type="match status" value="1"/>
</dbReference>
<evidence type="ECO:0000256" key="4">
    <source>
        <dbReference type="ARBA" id="ARBA00022692"/>
    </source>
</evidence>
<evidence type="ECO:0000256" key="6">
    <source>
        <dbReference type="ARBA" id="ARBA00022946"/>
    </source>
</evidence>
<organism evidence="11 12">
    <name type="scientific">Sphagnum troendelagicum</name>
    <dbReference type="NCBI Taxonomy" id="128251"/>
    <lineage>
        <taxon>Eukaryota</taxon>
        <taxon>Viridiplantae</taxon>
        <taxon>Streptophyta</taxon>
        <taxon>Embryophyta</taxon>
        <taxon>Bryophyta</taxon>
        <taxon>Sphagnophytina</taxon>
        <taxon>Sphagnopsida</taxon>
        <taxon>Sphagnales</taxon>
        <taxon>Sphagnaceae</taxon>
        <taxon>Sphagnum</taxon>
    </lineage>
</organism>
<dbReference type="Proteomes" id="UP001497512">
    <property type="component" value="Chromosome 3"/>
</dbReference>
<accession>A0ABP0UH41</accession>
<dbReference type="InterPro" id="IPR045863">
    <property type="entry name" value="CorA_TM1_TM2"/>
</dbReference>
<dbReference type="SUPFAM" id="SSF144083">
    <property type="entry name" value="Magnesium transport protein CorA, transmembrane region"/>
    <property type="match status" value="1"/>
</dbReference>
<dbReference type="Gene3D" id="1.20.58.340">
    <property type="entry name" value="Magnesium transport protein CorA, transmembrane region"/>
    <property type="match status" value="1"/>
</dbReference>
<evidence type="ECO:0000256" key="8">
    <source>
        <dbReference type="ARBA" id="ARBA00023065"/>
    </source>
</evidence>
<evidence type="ECO:0000313" key="11">
    <source>
        <dbReference type="EMBL" id="CAK9221136.1"/>
    </source>
</evidence>
<evidence type="ECO:0000256" key="9">
    <source>
        <dbReference type="ARBA" id="ARBA00023136"/>
    </source>
</evidence>
<evidence type="ECO:0000256" key="10">
    <source>
        <dbReference type="SAM" id="Phobius"/>
    </source>
</evidence>
<evidence type="ECO:0000256" key="2">
    <source>
        <dbReference type="ARBA" id="ARBA00007535"/>
    </source>
</evidence>